<reference evidence="3 4" key="1">
    <citation type="journal article" date="2016" name="Nat. Commun.">
        <title>Thousands of microbial genomes shed light on interconnected biogeochemical processes in an aquifer system.</title>
        <authorList>
            <person name="Anantharaman K."/>
            <person name="Brown C.T."/>
            <person name="Hug L.A."/>
            <person name="Sharon I."/>
            <person name="Castelle C.J."/>
            <person name="Probst A.J."/>
            <person name="Thomas B.C."/>
            <person name="Singh A."/>
            <person name="Wilkins M.J."/>
            <person name="Karaoz U."/>
            <person name="Brodie E.L."/>
            <person name="Williams K.H."/>
            <person name="Hubbard S.S."/>
            <person name="Banfield J.F."/>
        </authorList>
    </citation>
    <scope>NUCLEOTIDE SEQUENCE [LARGE SCALE GENOMIC DNA]</scope>
</reference>
<organism evidence="3 4">
    <name type="scientific">Candidatus Roizmanbacteria bacterium RIFCSPLOWO2_02_FULL_36_11</name>
    <dbReference type="NCBI Taxonomy" id="1802071"/>
    <lineage>
        <taxon>Bacteria</taxon>
        <taxon>Candidatus Roizmaniibacteriota</taxon>
    </lineage>
</organism>
<keyword evidence="1" id="KW-1133">Transmembrane helix</keyword>
<dbReference type="Pfam" id="PF01841">
    <property type="entry name" value="Transglut_core"/>
    <property type="match status" value="1"/>
</dbReference>
<feature type="domain" description="Transglutaminase-like" evidence="2">
    <location>
        <begin position="133"/>
        <end position="216"/>
    </location>
</feature>
<evidence type="ECO:0000259" key="2">
    <source>
        <dbReference type="Pfam" id="PF01841"/>
    </source>
</evidence>
<sequence length="296" mass="33709">MYHQLIQNLKLNSYFKKQRYQIDYKVTITNNGKTSERLHCVFPIPQSTPYQIITSNKFTQKGEISTDQLYKNKFYVVELNLKPQQVKIVTHYFKATILPNVSRGNIIIQEKPTPNNQFISTNTAIKKIVSQLIIKDQKKDAYIKAVYDYVITKLSYGNPIDGLYSVNETLVKPSVDCGGFVVLFCSLMSALNISCLPVFGYYLGYNQNNMHAWAKMPSGDVFDPTSEYLFNKARSFKSGGFGWIGSDHLELSSGCDFDIDVNGQNKRVDILQKALLFPKNNNVLCMTELLSDKKNV</sequence>
<dbReference type="Proteomes" id="UP000177418">
    <property type="component" value="Unassembled WGS sequence"/>
</dbReference>
<dbReference type="InterPro" id="IPR038765">
    <property type="entry name" value="Papain-like_cys_pep_sf"/>
</dbReference>
<name>A0A1F7JH32_9BACT</name>
<feature type="transmembrane region" description="Helical" evidence="1">
    <location>
        <begin position="180"/>
        <end position="203"/>
    </location>
</feature>
<dbReference type="Gene3D" id="3.10.620.30">
    <property type="match status" value="1"/>
</dbReference>
<proteinExistence type="predicted"/>
<dbReference type="EMBL" id="MGAV01000012">
    <property type="protein sequence ID" value="OGK54921.1"/>
    <property type="molecule type" value="Genomic_DNA"/>
</dbReference>
<accession>A0A1F7JH32</accession>
<evidence type="ECO:0000313" key="3">
    <source>
        <dbReference type="EMBL" id="OGK54921.1"/>
    </source>
</evidence>
<evidence type="ECO:0000313" key="4">
    <source>
        <dbReference type="Proteomes" id="UP000177418"/>
    </source>
</evidence>
<dbReference type="AlphaFoldDB" id="A0A1F7JH32"/>
<comment type="caution">
    <text evidence="3">The sequence shown here is derived from an EMBL/GenBank/DDBJ whole genome shotgun (WGS) entry which is preliminary data.</text>
</comment>
<keyword evidence="1" id="KW-0472">Membrane</keyword>
<protein>
    <recommendedName>
        <fullName evidence="2">Transglutaminase-like domain-containing protein</fullName>
    </recommendedName>
</protein>
<gene>
    <name evidence="3" type="ORF">A3H78_00385</name>
</gene>
<keyword evidence="1" id="KW-0812">Transmembrane</keyword>
<evidence type="ECO:0000256" key="1">
    <source>
        <dbReference type="SAM" id="Phobius"/>
    </source>
</evidence>
<dbReference type="InterPro" id="IPR002931">
    <property type="entry name" value="Transglutaminase-like"/>
</dbReference>
<dbReference type="SUPFAM" id="SSF54001">
    <property type="entry name" value="Cysteine proteinases"/>
    <property type="match status" value="1"/>
</dbReference>